<feature type="compositionally biased region" description="Polar residues" evidence="3">
    <location>
        <begin position="752"/>
        <end position="779"/>
    </location>
</feature>
<evidence type="ECO:0000259" key="4">
    <source>
        <dbReference type="PROSITE" id="PS50085"/>
    </source>
</evidence>
<evidence type="ECO:0000313" key="6">
    <source>
        <dbReference type="Proteomes" id="UP001217089"/>
    </source>
</evidence>
<feature type="region of interest" description="Disordered" evidence="3">
    <location>
        <begin position="240"/>
        <end position="277"/>
    </location>
</feature>
<feature type="domain" description="Rap-GAP" evidence="4">
    <location>
        <begin position="1555"/>
        <end position="1764"/>
    </location>
</feature>
<feature type="region of interest" description="Disordered" evidence="3">
    <location>
        <begin position="743"/>
        <end position="794"/>
    </location>
</feature>
<dbReference type="PROSITE" id="PS50085">
    <property type="entry name" value="RAPGAP"/>
    <property type="match status" value="1"/>
</dbReference>
<proteinExistence type="predicted"/>
<dbReference type="InterPro" id="IPR035974">
    <property type="entry name" value="Rap/Ran-GAP_sf"/>
</dbReference>
<evidence type="ECO:0000256" key="3">
    <source>
        <dbReference type="SAM" id="MobiDB-lite"/>
    </source>
</evidence>
<dbReference type="PANTHER" id="PTHR10063">
    <property type="entry name" value="TUBERIN"/>
    <property type="match status" value="1"/>
</dbReference>
<accession>A0ABQ9ES35</accession>
<dbReference type="Gene3D" id="3.40.50.11210">
    <property type="entry name" value="Rap/Ran-GAP"/>
    <property type="match status" value="1"/>
</dbReference>
<dbReference type="InterPro" id="IPR000331">
    <property type="entry name" value="Rap/Ran_GAP_dom"/>
</dbReference>
<organism evidence="5 6">
    <name type="scientific">Tegillarca granosa</name>
    <name type="common">Malaysian cockle</name>
    <name type="synonym">Anadara granosa</name>
    <dbReference type="NCBI Taxonomy" id="220873"/>
    <lineage>
        <taxon>Eukaryota</taxon>
        <taxon>Metazoa</taxon>
        <taxon>Spiralia</taxon>
        <taxon>Lophotrochozoa</taxon>
        <taxon>Mollusca</taxon>
        <taxon>Bivalvia</taxon>
        <taxon>Autobranchia</taxon>
        <taxon>Pteriomorphia</taxon>
        <taxon>Arcoida</taxon>
        <taxon>Arcoidea</taxon>
        <taxon>Arcidae</taxon>
        <taxon>Tegillarca</taxon>
    </lineage>
</organism>
<dbReference type="InterPro" id="IPR027107">
    <property type="entry name" value="Tuberin/Ral-act_asu"/>
</dbReference>
<feature type="compositionally biased region" description="Basic and acidic residues" evidence="3">
    <location>
        <begin position="579"/>
        <end position="603"/>
    </location>
</feature>
<comment type="caution">
    <text evidence="5">The sequence shown here is derived from an EMBL/GenBank/DDBJ whole genome shotgun (WGS) entry which is preliminary data.</text>
</comment>
<keyword evidence="6" id="KW-1185">Reference proteome</keyword>
<evidence type="ECO:0000313" key="5">
    <source>
        <dbReference type="EMBL" id="KAJ8308029.1"/>
    </source>
</evidence>
<feature type="compositionally biased region" description="Basic residues" evidence="3">
    <location>
        <begin position="1835"/>
        <end position="1847"/>
    </location>
</feature>
<dbReference type="SUPFAM" id="SSF111347">
    <property type="entry name" value="Rap/Ran-GAP"/>
    <property type="match status" value="1"/>
</dbReference>
<feature type="compositionally biased region" description="Polar residues" evidence="3">
    <location>
        <begin position="1235"/>
        <end position="1250"/>
    </location>
</feature>
<feature type="compositionally biased region" description="Low complexity" evidence="3">
    <location>
        <begin position="1796"/>
        <end position="1817"/>
    </location>
</feature>
<dbReference type="EMBL" id="JARBDR010000657">
    <property type="protein sequence ID" value="KAJ8308029.1"/>
    <property type="molecule type" value="Genomic_DNA"/>
</dbReference>
<keyword evidence="1" id="KW-0343">GTPase activation</keyword>
<feature type="region of interest" description="Disordered" evidence="3">
    <location>
        <begin position="1235"/>
        <end position="1261"/>
    </location>
</feature>
<evidence type="ECO:0000256" key="1">
    <source>
        <dbReference type="ARBA" id="ARBA00022468"/>
    </source>
</evidence>
<protein>
    <recommendedName>
        <fullName evidence="4">Rap-GAP domain-containing protein</fullName>
    </recommendedName>
</protein>
<evidence type="ECO:0000256" key="2">
    <source>
        <dbReference type="ARBA" id="ARBA00022553"/>
    </source>
</evidence>
<feature type="region of interest" description="Disordered" evidence="3">
    <location>
        <begin position="579"/>
        <end position="681"/>
    </location>
</feature>
<feature type="compositionally biased region" description="Polar residues" evidence="3">
    <location>
        <begin position="1819"/>
        <end position="1829"/>
    </location>
</feature>
<feature type="compositionally biased region" description="Polar residues" evidence="3">
    <location>
        <begin position="650"/>
        <end position="681"/>
    </location>
</feature>
<dbReference type="PANTHER" id="PTHR10063:SF11">
    <property type="entry name" value="RHO GTPASE-ACTIVATING PROTEIN CG5521-RELATED"/>
    <property type="match status" value="1"/>
</dbReference>
<name>A0ABQ9ES35_TEGGR</name>
<feature type="region of interest" description="Disordered" evidence="3">
    <location>
        <begin position="1793"/>
        <end position="1868"/>
    </location>
</feature>
<keyword evidence="2" id="KW-0597">Phosphoprotein</keyword>
<reference evidence="5 6" key="1">
    <citation type="submission" date="2022-12" db="EMBL/GenBank/DDBJ databases">
        <title>Chromosome-level genome of Tegillarca granosa.</title>
        <authorList>
            <person name="Kim J."/>
        </authorList>
    </citation>
    <scope>NUCLEOTIDE SEQUENCE [LARGE SCALE GENOMIC DNA]</scope>
    <source>
        <strain evidence="5">Teg-2019</strain>
        <tissue evidence="5">Adductor muscle</tissue>
    </source>
</reference>
<dbReference type="Proteomes" id="UP001217089">
    <property type="component" value="Unassembled WGS sequence"/>
</dbReference>
<dbReference type="Pfam" id="PF02145">
    <property type="entry name" value="Rap_GAP"/>
    <property type="match status" value="1"/>
</dbReference>
<feature type="compositionally biased region" description="Polar residues" evidence="3">
    <location>
        <begin position="251"/>
        <end position="262"/>
    </location>
</feature>
<sequence length="1868" mass="209761">MLLLPELVHKRWMFHSIGRTLKKLLHPGNGLKTRKDGMRLFIIWYQILQENASDECHQIFLQLVPGLGEGINQDMLIGKQPAASDSCSGMIAAGEILPILPASGEKYPDNITRHFFNELLHYIVTEVVKVEWLNKDMREASFVFLFNKFKTTYLDWILPDFDHSSNIYEPILEMPKIRTLLDMKTKDIPANVSECRDSYIRWLAHFVTLSKKREQPDKEDVMLQGTTEEDDVHVKEVQESKIIDPGEHMPGSNTSTLSTASRSSEHDSPNSSLCYDGTEDENEIVKNVLYSTRENVNIVHESFRQALLFSFNHAKAIKTVIGVYRDWFQHVDQKPIFMQEPCEGLHIGHRETPEYYHSLSDIVEEEGSSDESAPCSVAKQLLTLENLDDKSGIRNASYLGAIHDLADGGECCKNDIRAGVQKVLQVFITNAANIFLLEAEDDGMLNEQVELCKRVLNIYRYLVMNMKLEQKTWEKMLEVLLCITSGVLQAVPPENKMKTLGGKLAQPIFQTLIVTWIKANLNVFISLDLWNQFLKVLSSLTSWPELVREWAKTMETLTRVLARQVYNLDLHDLPLDRLSEQKEKRRRGRSQDMTKNKINDRSFSKGWSKNEPQGAVTEKTPSAMHIPFERGKYKSDGAGGTKSRPDLSKQRSLSGEPSPSHSRTPSNASDSALYVRSSSEGNLSEELVERLKGAVSSNNNGPEDQEVAEITTTSVDSSMNRSSLDSCTLLSDPFMEQSADNISLEKSEQESTLKYSRTPSPASLHSRTPSPTSELTVDTSNHHKHCPTPDQDSLHIEMDTTSDEVTMCKESLEDMKSVLSGGSVQGWMPDVAVVLWRRMLGSLGNINKVEDAENHATVHEELSYLLETLNKMRSNLGVTADNMNSPPPPELIPPLHIFAPWLFECLSLPDKFKRGKLLAYQLLCQMVVQRHTVPLPSELVSQFYLALHQGVNSGDQDVINVLVKYCGAKFFSVGLPGSTLLIQKFVDAVAAVITNGDIKESPRKEGLSILGSLVCHPNHFMEVQVLDTSTLTVSNLHCDHLKEEIINNLLKAGKKEPAGLARCVAVSSIGIFLYEELMHETLHPKLNEAVLVLLGSLRCMYKMVAKNASDMLQLLCDHSEKLLSYHPELPKRIIEVIASTVLTLIPTVDSLVSEEEKKLIISMMFCMVEWCTKMPVGLLLETTDTDKGCLYKVFHVLDIAVKGHTSDSLSQAKQSLSGMLQDSDFEHLRDLSNIPRKQSSDSLSSFTAQTEKNDNKSPRETNSVQIAARTLICHLVNHLCHFPMGAGASRLNTTIQEYQDFDDLVFDDLKSDIYCMPNVQFFVLNKRTLVSFIELTALLDVPGGGVTAGLTTAKTVCRVLLRDLTGKYSWESSVLYAPPWCLQGSSIKNAKYLLGLTTESELEPLIINEETDVTPPRVVPERSCTEIPHFESTVEGQDNLNDMLKYIGATSPECLLIPGVQLNVEAPVPEGLSEHCEGTMTESVLQQKQAEINYYNKHKSDASMLAKPQIPTEIEEPLSPFQICRMLIDQMGFLAWEKRCQFDLLKKTDKLLRELKNLDNQKCRETHKFAVIYVAEGQEDKNTILSNTGGSKAFEDFVSGLGWEVELETHQGFLGGLQQNKTTGDSAPYYANSLCECIFHVSTRMPSGTDEARHNIKIKHLGNDEVHIVWSEHTREYRRDIIPTEFGDVLIIIYPLSNGLYRIQIQRKPEVPYFGPLFDGAILDRKVLPGLVRATAINASRVKRSLMPFYHSFYEERAKCFDTIIEQHVEKNTFEEFSANVFAPVLPPNSTISDNSIEIPPSSSSSSLEQSIQSLEQVSPPSGRQSRGNDSFGRTYRRLSLKSKKSSSKISQQIVTPPLSPSLKYKKS</sequence>
<dbReference type="Pfam" id="PF20412">
    <property type="entry name" value="RALGAPB_N"/>
    <property type="match status" value="1"/>
</dbReference>
<gene>
    <name evidence="5" type="ORF">KUTeg_012903</name>
</gene>
<dbReference type="InterPro" id="IPR046859">
    <property type="entry name" value="RGPA/RALGAPB_N"/>
</dbReference>